<dbReference type="GO" id="GO:0005829">
    <property type="term" value="C:cytosol"/>
    <property type="evidence" value="ECO:0007669"/>
    <property type="project" value="TreeGrafter"/>
</dbReference>
<dbReference type="PROSITE" id="PS51197">
    <property type="entry name" value="HTH_RRF2_2"/>
    <property type="match status" value="1"/>
</dbReference>
<dbReference type="AlphaFoldDB" id="A0AAJ1AGZ4"/>
<reference evidence="2 3" key="1">
    <citation type="journal article" date="2021" name="bioRxiv">
        <title>Unraveling nitrogen, sulfur and carbon metabolic pathways and microbial community transcriptional responses to substrate deprivation and toxicity stresses in a bioreactor mimicking anoxic brackish coastal sediment conditions.</title>
        <authorList>
            <person name="Martins P.D."/>
            <person name="Echeveste M.J."/>
            <person name="Arshad A."/>
            <person name="Kurth J."/>
            <person name="Ouboter H."/>
            <person name="Jetten M.S.M."/>
            <person name="Welte C.U."/>
        </authorList>
    </citation>
    <scope>NUCLEOTIDE SEQUENCE [LARGE SCALE GENOMIC DNA]</scope>
    <source>
        <strain evidence="2">MAG_38</strain>
    </source>
</reference>
<dbReference type="InterPro" id="IPR036388">
    <property type="entry name" value="WH-like_DNA-bd_sf"/>
</dbReference>
<dbReference type="PANTHER" id="PTHR33221">
    <property type="entry name" value="WINGED HELIX-TURN-HELIX TRANSCRIPTIONAL REGULATOR, RRF2 FAMILY"/>
    <property type="match status" value="1"/>
</dbReference>
<dbReference type="InterPro" id="IPR000944">
    <property type="entry name" value="Tscrpt_reg_Rrf2"/>
</dbReference>
<sequence length="149" mass="17114">MRVSTKGDYATRAMQDLALHYEKGPIQIEEIARRQHLPARYLEQILLSLKRAGFVESKRGMSGGYYLAKHPREITVGAIIRAMEGPIVPIFCVDSGPREICIEEPHCSLRDIWADVRDAVAQIVDQTTLEDLCQRFRTKQERQRVSYQI</sequence>
<dbReference type="PANTHER" id="PTHR33221:SF5">
    <property type="entry name" value="HTH-TYPE TRANSCRIPTIONAL REGULATOR ISCR"/>
    <property type="match status" value="1"/>
</dbReference>
<dbReference type="SUPFAM" id="SSF46785">
    <property type="entry name" value="Winged helix' DNA-binding domain"/>
    <property type="match status" value="1"/>
</dbReference>
<evidence type="ECO:0000313" key="3">
    <source>
        <dbReference type="Proteomes" id="UP001197609"/>
    </source>
</evidence>
<dbReference type="EMBL" id="JAIOIU010000061">
    <property type="protein sequence ID" value="MBZ0159549.1"/>
    <property type="molecule type" value="Genomic_DNA"/>
</dbReference>
<proteinExistence type="predicted"/>
<evidence type="ECO:0000256" key="1">
    <source>
        <dbReference type="ARBA" id="ARBA00023125"/>
    </source>
</evidence>
<comment type="caution">
    <text evidence="2">The sequence shown here is derived from an EMBL/GenBank/DDBJ whole genome shotgun (WGS) entry which is preliminary data.</text>
</comment>
<dbReference type="Pfam" id="PF02082">
    <property type="entry name" value="Rrf2"/>
    <property type="match status" value="1"/>
</dbReference>
<accession>A0AAJ1AGZ4</accession>
<dbReference type="NCBIfam" id="TIGR00738">
    <property type="entry name" value="rrf2_super"/>
    <property type="match status" value="1"/>
</dbReference>
<protein>
    <submittedName>
        <fullName evidence="2">Rrf2 family transcriptional regulator</fullName>
    </submittedName>
</protein>
<dbReference type="Gene3D" id="1.10.10.10">
    <property type="entry name" value="Winged helix-like DNA-binding domain superfamily/Winged helix DNA-binding domain"/>
    <property type="match status" value="1"/>
</dbReference>
<dbReference type="GO" id="GO:0003677">
    <property type="term" value="F:DNA binding"/>
    <property type="evidence" value="ECO:0007669"/>
    <property type="project" value="UniProtKB-KW"/>
</dbReference>
<dbReference type="Proteomes" id="UP001197609">
    <property type="component" value="Unassembled WGS sequence"/>
</dbReference>
<name>A0AAJ1AGZ4_9BACT</name>
<keyword evidence="1" id="KW-0238">DNA-binding</keyword>
<organism evidence="2 3">
    <name type="scientific">Candidatus Methylomirabilis tolerans</name>
    <dbReference type="NCBI Taxonomy" id="3123416"/>
    <lineage>
        <taxon>Bacteria</taxon>
        <taxon>Candidatus Methylomirabilota</taxon>
        <taxon>Candidatus Methylomirabilia</taxon>
        <taxon>Candidatus Methylomirabilales</taxon>
        <taxon>Candidatus Methylomirabilaceae</taxon>
        <taxon>Candidatus Methylomirabilis</taxon>
    </lineage>
</organism>
<dbReference type="InterPro" id="IPR036390">
    <property type="entry name" value="WH_DNA-bd_sf"/>
</dbReference>
<evidence type="ECO:0000313" key="2">
    <source>
        <dbReference type="EMBL" id="MBZ0159549.1"/>
    </source>
</evidence>
<dbReference type="GO" id="GO:0003700">
    <property type="term" value="F:DNA-binding transcription factor activity"/>
    <property type="evidence" value="ECO:0007669"/>
    <property type="project" value="TreeGrafter"/>
</dbReference>
<gene>
    <name evidence="2" type="ORF">K8G79_05370</name>
</gene>